<feature type="binding site" evidence="4">
    <location>
        <begin position="104"/>
        <end position="105"/>
    </location>
    <ligand>
        <name>S-adenosyl-L-methionine</name>
        <dbReference type="ChEBI" id="CHEBI:59789"/>
    </ligand>
</feature>
<dbReference type="InterPro" id="IPR029063">
    <property type="entry name" value="SAM-dependent_MTases_sf"/>
</dbReference>
<feature type="binding site" evidence="3">
    <location>
        <position position="34"/>
    </location>
    <ligand>
        <name>Zn(2+)</name>
        <dbReference type="ChEBI" id="CHEBI:29105"/>
    </ligand>
</feature>
<evidence type="ECO:0000256" key="3">
    <source>
        <dbReference type="PIRSR" id="PIRSR018249-1"/>
    </source>
</evidence>
<dbReference type="EMBL" id="QHGZ01000003">
    <property type="protein sequence ID" value="RDY91614.1"/>
    <property type="molecule type" value="Genomic_DNA"/>
</dbReference>
<comment type="caution">
    <text evidence="8">The sequence shown here is derived from an EMBL/GenBank/DDBJ whole genome shotgun (WGS) entry which is preliminary data.</text>
</comment>
<feature type="domain" description="23S rRNA (guanine(745)-N(1))-methyltransferase N-terminal" evidence="6">
    <location>
        <begin position="16"/>
        <end position="51"/>
    </location>
</feature>
<dbReference type="PANTHER" id="PTHR44942">
    <property type="entry name" value="METHYLTRANSF_11 DOMAIN-CONTAINING PROTEIN"/>
    <property type="match status" value="1"/>
</dbReference>
<keyword evidence="2 8" id="KW-0808">Transferase</keyword>
<dbReference type="SUPFAM" id="SSF53335">
    <property type="entry name" value="S-adenosyl-L-methionine-dependent methyltransferases"/>
    <property type="match status" value="1"/>
</dbReference>
<dbReference type="EMBL" id="MAWT01000022">
    <property type="protein sequence ID" value="OCM71517.1"/>
    <property type="molecule type" value="Genomic_DNA"/>
</dbReference>
<evidence type="ECO:0000313" key="9">
    <source>
        <dbReference type="Proteomes" id="UP000093122"/>
    </source>
</evidence>
<feature type="binding site" evidence="4">
    <location>
        <position position="77"/>
    </location>
    <ligand>
        <name>S-adenosyl-L-methionine</name>
        <dbReference type="ChEBI" id="CHEBI:59789"/>
    </ligand>
</feature>
<feature type="binding site" evidence="3">
    <location>
        <position position="38"/>
    </location>
    <ligand>
        <name>Zn(2+)</name>
        <dbReference type="ChEBI" id="CHEBI:29105"/>
    </ligand>
</feature>
<dbReference type="GO" id="GO:0046872">
    <property type="term" value="F:metal ion binding"/>
    <property type="evidence" value="ECO:0007669"/>
    <property type="project" value="UniProtKB-KW"/>
</dbReference>
<evidence type="ECO:0000256" key="4">
    <source>
        <dbReference type="PIRSR" id="PIRSR018249-2"/>
    </source>
</evidence>
<protein>
    <submittedName>
        <fullName evidence="8">Methyltransferase domain-containing protein</fullName>
    </submittedName>
    <submittedName>
        <fullName evidence="7">rRNA (Guanine-N1)-methyltransferase</fullName>
    </submittedName>
</protein>
<evidence type="ECO:0000256" key="1">
    <source>
        <dbReference type="ARBA" id="ARBA00022603"/>
    </source>
</evidence>
<keyword evidence="3" id="KW-0479">Metal-binding</keyword>
<dbReference type="Pfam" id="PF21302">
    <property type="entry name" value="Zn_ribbon_RlmA"/>
    <property type="match status" value="1"/>
</dbReference>
<reference evidence="8 10" key="2">
    <citation type="journal article" date="2018" name="Emerg. Microbes Infect.">
        <title>Phenotypic and molecular analysis of nontypeable Group B streptococci: identification of cps2a and hybrid cps2a/cps5 Group B streptococcal capsule gene clusters.</title>
        <authorList>
            <person name="Alhhazmi A."/>
            <person name="Tyrrell G.J."/>
        </authorList>
    </citation>
    <scope>NUCLEOTIDE SEQUENCE [LARGE SCALE GENOMIC DNA]</scope>
    <source>
        <strain evidence="8 10">PLGBS17</strain>
    </source>
</reference>
<keyword evidence="1 8" id="KW-0489">Methyltransferase</keyword>
<dbReference type="RefSeq" id="WP_000959502.1">
    <property type="nucleotide sequence ID" value="NZ_BCNI01000001.1"/>
</dbReference>
<dbReference type="PANTHER" id="PTHR44942:SF4">
    <property type="entry name" value="METHYLTRANSFERASE TYPE 11 DOMAIN-CONTAINING PROTEIN"/>
    <property type="match status" value="1"/>
</dbReference>
<dbReference type="PIRSF" id="PIRSF018249">
    <property type="entry name" value="MyrA_prd"/>
    <property type="match status" value="1"/>
</dbReference>
<proteinExistence type="predicted"/>
<dbReference type="InterPro" id="IPR025714">
    <property type="entry name" value="Methyltranfer_dom"/>
</dbReference>
<dbReference type="Pfam" id="PF13847">
    <property type="entry name" value="Methyltransf_31"/>
    <property type="match status" value="1"/>
</dbReference>
<evidence type="ECO:0000259" key="6">
    <source>
        <dbReference type="Pfam" id="PF21302"/>
    </source>
</evidence>
<feature type="domain" description="Methyltransferase" evidence="5">
    <location>
        <begin position="96"/>
        <end position="203"/>
    </location>
</feature>
<keyword evidence="3" id="KW-0862">Zinc</keyword>
<dbReference type="InterPro" id="IPR016718">
    <property type="entry name" value="rRNA_m1G-MeTrfase_A_prd"/>
</dbReference>
<dbReference type="Gene3D" id="3.40.50.150">
    <property type="entry name" value="Vaccinia Virus protein VP39"/>
    <property type="match status" value="1"/>
</dbReference>
<accession>A0A0E1ENZ0</accession>
<sequence length="283" mass="32467">MLVDKKWRFEDSASYFACPKCQNPLIKESNSLKCSGNHCFDLSKFGYVNLLGGKKVDEHYDKKSFENRQLVLENGYYNHILEAISKVLENNSQFHSVLDIGCGEGFYSRQLVNKHEKTFLAFDISKDSIQLAAKSDQSRLVKWFVSDLANLPIQDSSIDIILDIFSPANYKEFRRVLSDDGILVKVVPVAEHVQELREKASQYLKQKDYSNQKILDHFRENFEIISEQKVVQSYNCSQQERQAFIDMTPLLFSVDKTTIDWASISEITVGALIVIGKKRSVSK</sequence>
<dbReference type="KEGG" id="sage:EN72_09640"/>
<dbReference type="AlphaFoldDB" id="A0A0E1ENZ0"/>
<evidence type="ECO:0000313" key="8">
    <source>
        <dbReference type="EMBL" id="RDY91614.1"/>
    </source>
</evidence>
<dbReference type="GO" id="GO:0008168">
    <property type="term" value="F:methyltransferase activity"/>
    <property type="evidence" value="ECO:0007669"/>
    <property type="project" value="UniProtKB-KW"/>
</dbReference>
<dbReference type="OMA" id="MTPHGWR"/>
<dbReference type="InterPro" id="IPR051052">
    <property type="entry name" value="Diverse_substrate_MTase"/>
</dbReference>
<evidence type="ECO:0000313" key="10">
    <source>
        <dbReference type="Proteomes" id="UP000256718"/>
    </source>
</evidence>
<evidence type="ECO:0000313" key="7">
    <source>
        <dbReference type="EMBL" id="OCM71517.1"/>
    </source>
</evidence>
<name>A0A0E1ENZ0_STRAG</name>
<evidence type="ECO:0000259" key="5">
    <source>
        <dbReference type="Pfam" id="PF13847"/>
    </source>
</evidence>
<gene>
    <name evidence="7" type="ORF">AX245_09935</name>
    <name evidence="8" type="ORF">C4618_00060</name>
</gene>
<evidence type="ECO:0000256" key="2">
    <source>
        <dbReference type="ARBA" id="ARBA00022679"/>
    </source>
</evidence>
<feature type="binding site" evidence="4">
    <location>
        <position position="192"/>
    </location>
    <ligand>
        <name>S-adenosyl-L-methionine</name>
        <dbReference type="ChEBI" id="CHEBI:59789"/>
    </ligand>
</feature>
<dbReference type="Proteomes" id="UP000256718">
    <property type="component" value="Unassembled WGS sequence"/>
</dbReference>
<keyword evidence="4" id="KW-0949">S-adenosyl-L-methionine</keyword>
<dbReference type="InterPro" id="IPR048647">
    <property type="entry name" value="RlmA_N"/>
</dbReference>
<reference evidence="7 9" key="1">
    <citation type="journal article" date="2016" name="Sci. Rep.">
        <title>Serotype IV Streptococcus agalactiae ST-452 has arisen from large genomic recombination events between CC23 and the hypervirulent CC17 lineages.</title>
        <authorList>
            <person name="Campisi E."/>
            <person name="Rinaudo C.D."/>
            <person name="Donati C."/>
            <person name="Barucco M."/>
            <person name="Torricelli G."/>
            <person name="Edwards M.S."/>
            <person name="Baker C.J."/>
            <person name="Margarit I."/>
            <person name="Rosini R."/>
        </authorList>
    </citation>
    <scope>NUCLEOTIDE SEQUENCE [LARGE SCALE GENOMIC DNA]</scope>
    <source>
        <strain evidence="7 9">CZ-PW-140</strain>
    </source>
</reference>
<dbReference type="Proteomes" id="UP000093122">
    <property type="component" value="Unassembled WGS sequence"/>
</dbReference>
<dbReference type="CDD" id="cd02440">
    <property type="entry name" value="AdoMet_MTases"/>
    <property type="match status" value="1"/>
</dbReference>
<dbReference type="GO" id="GO:0032259">
    <property type="term" value="P:methylation"/>
    <property type="evidence" value="ECO:0007669"/>
    <property type="project" value="UniProtKB-KW"/>
</dbReference>
<organism evidence="8 10">
    <name type="scientific">Streptococcus agalactiae</name>
    <dbReference type="NCBI Taxonomy" id="1311"/>
    <lineage>
        <taxon>Bacteria</taxon>
        <taxon>Bacillati</taxon>
        <taxon>Bacillota</taxon>
        <taxon>Bacilli</taxon>
        <taxon>Lactobacillales</taxon>
        <taxon>Streptococcaceae</taxon>
        <taxon>Streptococcus</taxon>
    </lineage>
</organism>